<dbReference type="PROSITE" id="PS01007">
    <property type="entry name" value="TRANSPOSASE_MUTATOR"/>
    <property type="match status" value="1"/>
</dbReference>
<sequence length="411" mass="46959">MTKKNKREKDAIDDIVDQLDLNGVTQDELFGADGLVKALTARILNKALEAEMDNHLGYRKHSSAGDLSGNNRNGYSTKKVLTQDQETAIRVPRDRNGSFEPAIVPKHEKRLPIFNEQIIALYSSGMTVRDIQAHLQEIYGVEVSPELISRVTDSILDEVREWRNRPLSPIYPIVYLDALRVNSRESGKNQNKALYIALGINMEGHKEVLGFYLSENEGARFWMGVLTDLKNRGVDDIFIACMDGLTGFPDAVKAVFPQTRIQLCIVHMVRNSTKFVSYKDLKAVCRDLKKIYTASTEEEALLGLDDFGKTWNGKYAMIQKSWESHWDDLNEFFSYPEEIRKVIYTTNAIESLNFSLRKVTKNRAAFPTDESIYKIMYLAIHKASKKWTMPIRNWGVALNQFSIMFEGRVKL</sequence>
<reference evidence="8" key="1">
    <citation type="submission" date="2018-08" db="EMBL/GenBank/DDBJ databases">
        <authorList>
            <person name="Grouzdev D.S."/>
            <person name="Krutkina M.S."/>
        </authorList>
    </citation>
    <scope>NUCLEOTIDE SEQUENCE [LARGE SCALE GENOMIC DNA]</scope>
    <source>
        <strain evidence="8">4-11</strain>
    </source>
</reference>
<evidence type="ECO:0000313" key="8">
    <source>
        <dbReference type="Proteomes" id="UP000264002"/>
    </source>
</evidence>
<evidence type="ECO:0000256" key="5">
    <source>
        <dbReference type="ARBA" id="ARBA00023172"/>
    </source>
</evidence>
<comment type="caution">
    <text evidence="7">The sequence shown here is derived from an EMBL/GenBank/DDBJ whole genome shotgun (WGS) entry which is preliminary data.</text>
</comment>
<evidence type="ECO:0000256" key="1">
    <source>
        <dbReference type="ARBA" id="ARBA00002190"/>
    </source>
</evidence>
<dbReference type="EMBL" id="QUWK01000038">
    <property type="protein sequence ID" value="RFU93620.1"/>
    <property type="molecule type" value="Genomic_DNA"/>
</dbReference>
<comment type="function">
    <text evidence="1 6">Required for the transposition of the insertion element.</text>
</comment>
<keyword evidence="6" id="KW-0814">Transposable element</keyword>
<protein>
    <recommendedName>
        <fullName evidence="6">Mutator family transposase</fullName>
    </recommendedName>
</protein>
<dbReference type="PANTHER" id="PTHR33217">
    <property type="entry name" value="TRANSPOSASE FOR INSERTION SEQUENCE ELEMENT IS1081"/>
    <property type="match status" value="1"/>
</dbReference>
<name>A0A372MEK4_9SPIR</name>
<gene>
    <name evidence="7" type="ORF">DYP60_13875</name>
</gene>
<keyword evidence="8" id="KW-1185">Reference proteome</keyword>
<evidence type="ECO:0000313" key="7">
    <source>
        <dbReference type="EMBL" id="RFU93620.1"/>
    </source>
</evidence>
<evidence type="ECO:0000256" key="3">
    <source>
        <dbReference type="ARBA" id="ARBA00022578"/>
    </source>
</evidence>
<dbReference type="GO" id="GO:0006313">
    <property type="term" value="P:DNA transposition"/>
    <property type="evidence" value="ECO:0007669"/>
    <property type="project" value="UniProtKB-UniRule"/>
</dbReference>
<reference evidence="7 8" key="2">
    <citation type="submission" date="2018-09" db="EMBL/GenBank/DDBJ databases">
        <title>Genome of Sphaerochaeta halotolerans strain 4-11.</title>
        <authorList>
            <person name="Nazina T.N."/>
            <person name="Sokolova D.S."/>
        </authorList>
    </citation>
    <scope>NUCLEOTIDE SEQUENCE [LARGE SCALE GENOMIC DNA]</scope>
    <source>
        <strain evidence="7 8">4-11</strain>
    </source>
</reference>
<evidence type="ECO:0000256" key="4">
    <source>
        <dbReference type="ARBA" id="ARBA00023125"/>
    </source>
</evidence>
<accession>A0A372MEK4</accession>
<dbReference type="Proteomes" id="UP000264002">
    <property type="component" value="Unassembled WGS sequence"/>
</dbReference>
<evidence type="ECO:0000256" key="6">
    <source>
        <dbReference type="RuleBase" id="RU365089"/>
    </source>
</evidence>
<keyword evidence="4 6" id="KW-0238">DNA-binding</keyword>
<keyword evidence="5 6" id="KW-0233">DNA recombination</keyword>
<dbReference type="AlphaFoldDB" id="A0A372MEK4"/>
<dbReference type="GO" id="GO:0004803">
    <property type="term" value="F:transposase activity"/>
    <property type="evidence" value="ECO:0007669"/>
    <property type="project" value="UniProtKB-UniRule"/>
</dbReference>
<dbReference type="GO" id="GO:0003677">
    <property type="term" value="F:DNA binding"/>
    <property type="evidence" value="ECO:0007669"/>
    <property type="project" value="UniProtKB-UniRule"/>
</dbReference>
<evidence type="ECO:0000256" key="2">
    <source>
        <dbReference type="ARBA" id="ARBA00010961"/>
    </source>
</evidence>
<dbReference type="RefSeq" id="WP_117331607.1">
    <property type="nucleotide sequence ID" value="NZ_QUWK01000038.1"/>
</dbReference>
<dbReference type="PANTHER" id="PTHR33217:SF5">
    <property type="entry name" value="MUTATOR FAMILY TRANSPOSASE"/>
    <property type="match status" value="1"/>
</dbReference>
<keyword evidence="3 6" id="KW-0815">Transposition</keyword>
<organism evidence="7 8">
    <name type="scientific">Sphaerochaeta halotolerans</name>
    <dbReference type="NCBI Taxonomy" id="2293840"/>
    <lineage>
        <taxon>Bacteria</taxon>
        <taxon>Pseudomonadati</taxon>
        <taxon>Spirochaetota</taxon>
        <taxon>Spirochaetia</taxon>
        <taxon>Spirochaetales</taxon>
        <taxon>Sphaerochaetaceae</taxon>
        <taxon>Sphaerochaeta</taxon>
    </lineage>
</organism>
<dbReference type="InterPro" id="IPR001207">
    <property type="entry name" value="Transposase_mutator"/>
</dbReference>
<dbReference type="NCBIfam" id="NF033543">
    <property type="entry name" value="transpos_IS256"/>
    <property type="match status" value="1"/>
</dbReference>
<comment type="similarity">
    <text evidence="2 6">Belongs to the transposase mutator family.</text>
</comment>
<dbReference type="Pfam" id="PF00872">
    <property type="entry name" value="Transposase_mut"/>
    <property type="match status" value="1"/>
</dbReference>
<proteinExistence type="inferred from homology"/>